<keyword evidence="2" id="KW-1185">Reference proteome</keyword>
<gene>
    <name evidence="1" type="primary">pilO</name>
    <name evidence="1" type="ORF">LQ564_22850</name>
</gene>
<protein>
    <submittedName>
        <fullName evidence="1">Type 4a pilus biogenesis protein PilO</fullName>
    </submittedName>
</protein>
<name>A0ABS8QBN9_9BURK</name>
<dbReference type="Gene3D" id="3.30.70.60">
    <property type="match status" value="1"/>
</dbReference>
<dbReference type="InterPro" id="IPR007445">
    <property type="entry name" value="PilO"/>
</dbReference>
<dbReference type="EMBL" id="JAJNOC010000011">
    <property type="protein sequence ID" value="MCD2519145.1"/>
    <property type="molecule type" value="Genomic_DNA"/>
</dbReference>
<sequence length="193" mass="20076">MMDKLTAQAARIPARQLHLLLAGVLLVGAALLWTHALRAPLAALRTAQAERIRLETGEPNAALLAAQLKSLDGEVAALSTELGLGVKQPPAAQALLALSGDISALAAEHRVTLLRADPAAGAQTLAFEEIGVDAEASGRYADLMAWLAAVETARPNAAVLRVDMGSKLDGTADDGRVELKARIALFTPRAEAP</sequence>
<dbReference type="Pfam" id="PF04350">
    <property type="entry name" value="PilO"/>
    <property type="match status" value="1"/>
</dbReference>
<proteinExistence type="predicted"/>
<comment type="caution">
    <text evidence="1">The sequence shown here is derived from an EMBL/GenBank/DDBJ whole genome shotgun (WGS) entry which is preliminary data.</text>
</comment>
<evidence type="ECO:0000313" key="2">
    <source>
        <dbReference type="Proteomes" id="UP001179361"/>
    </source>
</evidence>
<evidence type="ECO:0000313" key="1">
    <source>
        <dbReference type="EMBL" id="MCD2519145.1"/>
    </source>
</evidence>
<dbReference type="RefSeq" id="WP_231060422.1">
    <property type="nucleotide sequence ID" value="NZ_JAJNOC010000011.1"/>
</dbReference>
<reference evidence="1" key="1">
    <citation type="submission" date="2021-11" db="EMBL/GenBank/DDBJ databases">
        <title>The complete genome of Massilia sp sp. G4R7.</title>
        <authorList>
            <person name="Liu L."/>
            <person name="Yue J."/>
            <person name="Yuan J."/>
            <person name="Yang F."/>
            <person name="Li L."/>
        </authorList>
    </citation>
    <scope>NUCLEOTIDE SEQUENCE</scope>
    <source>
        <strain evidence="1">G4R7</strain>
    </source>
</reference>
<accession>A0ABS8QBN9</accession>
<dbReference type="Proteomes" id="UP001179361">
    <property type="component" value="Unassembled WGS sequence"/>
</dbReference>
<organism evidence="1 2">
    <name type="scientific">Massilia phyllostachyos</name>
    <dbReference type="NCBI Taxonomy" id="2898585"/>
    <lineage>
        <taxon>Bacteria</taxon>
        <taxon>Pseudomonadati</taxon>
        <taxon>Pseudomonadota</taxon>
        <taxon>Betaproteobacteria</taxon>
        <taxon>Burkholderiales</taxon>
        <taxon>Oxalobacteraceae</taxon>
        <taxon>Telluria group</taxon>
        <taxon>Massilia</taxon>
    </lineage>
</organism>
<dbReference type="InterPro" id="IPR014717">
    <property type="entry name" value="Transl_elong_EF1B/ribsomal_bS6"/>
</dbReference>